<dbReference type="InterPro" id="IPR029062">
    <property type="entry name" value="Class_I_gatase-like"/>
</dbReference>
<dbReference type="InterPro" id="IPR005320">
    <property type="entry name" value="Peptidase_S51"/>
</dbReference>
<organism evidence="5 6">
    <name type="scientific">Bacillus changyiensis</name>
    <dbReference type="NCBI Taxonomy" id="3004103"/>
    <lineage>
        <taxon>Bacteria</taxon>
        <taxon>Bacillati</taxon>
        <taxon>Bacillota</taxon>
        <taxon>Bacilli</taxon>
        <taxon>Bacillales</taxon>
        <taxon>Bacillaceae</taxon>
        <taxon>Bacillus</taxon>
    </lineage>
</organism>
<evidence type="ECO:0000313" key="6">
    <source>
        <dbReference type="Proteomes" id="UP001211894"/>
    </source>
</evidence>
<keyword evidence="4" id="KW-0720">Serine protease</keyword>
<evidence type="ECO:0000256" key="1">
    <source>
        <dbReference type="ARBA" id="ARBA00006534"/>
    </source>
</evidence>
<name>A0ABT4X5Y3_9BACI</name>
<dbReference type="Gene3D" id="3.40.50.880">
    <property type="match status" value="1"/>
</dbReference>
<proteinExistence type="inferred from homology"/>
<comment type="caution">
    <text evidence="5">The sequence shown here is derived from an EMBL/GenBank/DDBJ whole genome shotgun (WGS) entry which is preliminary data.</text>
</comment>
<keyword evidence="6" id="KW-1185">Reference proteome</keyword>
<evidence type="ECO:0000256" key="4">
    <source>
        <dbReference type="ARBA" id="ARBA00022825"/>
    </source>
</evidence>
<keyword evidence="2" id="KW-0645">Protease</keyword>
<evidence type="ECO:0000256" key="2">
    <source>
        <dbReference type="ARBA" id="ARBA00022670"/>
    </source>
</evidence>
<sequence length="229" mass="26144">MKKLFLSGGGDAYQTQKLDQRFTEEIDRNKPLLYIPIAIHTSRFDDCYEWISSLFKPLGIKSITMWTNLEDRNIQDLEGFSSIYIGGGNTFQLLKQLINTRFIGILKRYTEHGGVVYGGSAGAIIFGKNIMTCSHMDHNTVGLNCFKGLGLVGEYSIWCHYQHEHDPLIQKYLEMYKTPVIALPEETGVLMCGQRLHMIGDKPAYVYKRDRNSVMIIDGDFINKLSWTS</sequence>
<dbReference type="Proteomes" id="UP001211894">
    <property type="component" value="Unassembled WGS sequence"/>
</dbReference>
<comment type="similarity">
    <text evidence="1">Belongs to the peptidase S51 family.</text>
</comment>
<dbReference type="SUPFAM" id="SSF52317">
    <property type="entry name" value="Class I glutamine amidotransferase-like"/>
    <property type="match status" value="1"/>
</dbReference>
<keyword evidence="3" id="KW-0378">Hydrolase</keyword>
<dbReference type="EMBL" id="JAQKAB010000009">
    <property type="protein sequence ID" value="MDA7027709.1"/>
    <property type="molecule type" value="Genomic_DNA"/>
</dbReference>
<gene>
    <name evidence="5" type="ORF">PJ311_14065</name>
</gene>
<reference evidence="5 6" key="1">
    <citation type="submission" date="2023-01" db="EMBL/GenBank/DDBJ databases">
        <title>Bacillus changyiensis sp. nov., isolated from a coastal deposit.</title>
        <authorList>
            <person name="Xiao G."/>
            <person name="Lai Q."/>
            <person name="Hu Z."/>
            <person name="Shao Z."/>
        </authorList>
    </citation>
    <scope>NUCLEOTIDE SEQUENCE [LARGE SCALE GENOMIC DNA]</scope>
    <source>
        <strain evidence="5 6">CLL-7-23</strain>
    </source>
</reference>
<accession>A0ABT4X5Y3</accession>
<evidence type="ECO:0000313" key="5">
    <source>
        <dbReference type="EMBL" id="MDA7027709.1"/>
    </source>
</evidence>
<protein>
    <submittedName>
        <fullName evidence="5">Type 1 glutamine amidotransferase-like domain-containing protein</fullName>
    </submittedName>
</protein>
<dbReference type="PANTHER" id="PTHR20842">
    <property type="entry name" value="PROTEASE S51 ALPHA-ASPARTYL DIPEPTIDASE"/>
    <property type="match status" value="1"/>
</dbReference>
<dbReference type="PANTHER" id="PTHR20842:SF0">
    <property type="entry name" value="ALPHA-ASPARTYL DIPEPTIDASE"/>
    <property type="match status" value="1"/>
</dbReference>
<dbReference type="Pfam" id="PF03575">
    <property type="entry name" value="Peptidase_S51"/>
    <property type="match status" value="1"/>
</dbReference>
<evidence type="ECO:0000256" key="3">
    <source>
        <dbReference type="ARBA" id="ARBA00022801"/>
    </source>
</evidence>
<dbReference type="RefSeq" id="WP_271341530.1">
    <property type="nucleotide sequence ID" value="NZ_JAQKAB010000009.1"/>
</dbReference>